<proteinExistence type="predicted"/>
<accession>A0A835QJY7</accession>
<reference evidence="1 2" key="1">
    <citation type="journal article" date="2020" name="Nat. Food">
        <title>A phased Vanilla planifolia genome enables genetic improvement of flavour and production.</title>
        <authorList>
            <person name="Hasing T."/>
            <person name="Tang H."/>
            <person name="Brym M."/>
            <person name="Khazi F."/>
            <person name="Huang T."/>
            <person name="Chambers A.H."/>
        </authorList>
    </citation>
    <scope>NUCLEOTIDE SEQUENCE [LARGE SCALE GENOMIC DNA]</scope>
    <source>
        <tissue evidence="1">Leaf</tissue>
    </source>
</reference>
<evidence type="ECO:0000313" key="2">
    <source>
        <dbReference type="Proteomes" id="UP000636800"/>
    </source>
</evidence>
<dbReference type="OrthoDB" id="419617at2759"/>
<gene>
    <name evidence="1" type="ORF">HPP92_016997</name>
</gene>
<keyword evidence="2" id="KW-1185">Reference proteome</keyword>
<dbReference type="EMBL" id="JADCNL010000008">
    <property type="protein sequence ID" value="KAG0470297.1"/>
    <property type="molecule type" value="Genomic_DNA"/>
</dbReference>
<sequence length="76" mass="8007">MDTIHGLPPEERLTAVGTLSLSSNDPQIVGYASANRSEEDALCWVLAIILVAAEFNPSRKELPPESSSSVQVGSGP</sequence>
<name>A0A835QJY7_VANPL</name>
<organism evidence="1 2">
    <name type="scientific">Vanilla planifolia</name>
    <name type="common">Vanilla</name>
    <dbReference type="NCBI Taxonomy" id="51239"/>
    <lineage>
        <taxon>Eukaryota</taxon>
        <taxon>Viridiplantae</taxon>
        <taxon>Streptophyta</taxon>
        <taxon>Embryophyta</taxon>
        <taxon>Tracheophyta</taxon>
        <taxon>Spermatophyta</taxon>
        <taxon>Magnoliopsida</taxon>
        <taxon>Liliopsida</taxon>
        <taxon>Asparagales</taxon>
        <taxon>Orchidaceae</taxon>
        <taxon>Vanilloideae</taxon>
        <taxon>Vanilleae</taxon>
        <taxon>Vanilla</taxon>
    </lineage>
</organism>
<comment type="caution">
    <text evidence="1">The sequence shown here is derived from an EMBL/GenBank/DDBJ whole genome shotgun (WGS) entry which is preliminary data.</text>
</comment>
<protein>
    <submittedName>
        <fullName evidence="1">Uncharacterized protein</fullName>
    </submittedName>
</protein>
<dbReference type="Proteomes" id="UP000636800">
    <property type="component" value="Unassembled WGS sequence"/>
</dbReference>
<dbReference type="AlphaFoldDB" id="A0A835QJY7"/>
<evidence type="ECO:0000313" key="1">
    <source>
        <dbReference type="EMBL" id="KAG0470297.1"/>
    </source>
</evidence>